<feature type="compositionally biased region" description="Low complexity" evidence="1">
    <location>
        <begin position="345"/>
        <end position="354"/>
    </location>
</feature>
<feature type="compositionally biased region" description="Basic residues" evidence="1">
    <location>
        <begin position="229"/>
        <end position="239"/>
    </location>
</feature>
<dbReference type="PRINTS" id="PR00625">
    <property type="entry name" value="JDOMAIN"/>
</dbReference>
<evidence type="ECO:0000313" key="4">
    <source>
        <dbReference type="Proteomes" id="UP000184267"/>
    </source>
</evidence>
<dbReference type="PROSITE" id="PS50076">
    <property type="entry name" value="DNAJ_2"/>
    <property type="match status" value="1"/>
</dbReference>
<feature type="domain" description="J" evidence="2">
    <location>
        <begin position="19"/>
        <end position="89"/>
    </location>
</feature>
<dbReference type="PANTHER" id="PTHR44144">
    <property type="entry name" value="DNAJ HOMOLOG SUBFAMILY C MEMBER 9"/>
    <property type="match status" value="1"/>
</dbReference>
<dbReference type="OMA" id="CETKKDI"/>
<dbReference type="AlphaFoldDB" id="A0A1M2VEP7"/>
<dbReference type="InterPro" id="IPR001623">
    <property type="entry name" value="DnaJ_domain"/>
</dbReference>
<reference evidence="3 4" key="1">
    <citation type="submission" date="2016-10" db="EMBL/GenBank/DDBJ databases">
        <title>Genome sequence of the basidiomycete white-rot fungus Trametes pubescens.</title>
        <authorList>
            <person name="Makela M.R."/>
            <person name="Granchi Z."/>
            <person name="Peng M."/>
            <person name="De Vries R.P."/>
            <person name="Grigoriev I."/>
            <person name="Riley R."/>
            <person name="Hilden K."/>
        </authorList>
    </citation>
    <scope>NUCLEOTIDE SEQUENCE [LARGE SCALE GENOMIC DNA]</scope>
    <source>
        <strain evidence="3 4">FBCC735</strain>
    </source>
</reference>
<protein>
    <submittedName>
        <fullName evidence="3">DnaJ subfamily C member 9-like protein</fullName>
    </submittedName>
</protein>
<evidence type="ECO:0000256" key="1">
    <source>
        <dbReference type="SAM" id="MobiDB-lite"/>
    </source>
</evidence>
<dbReference type="Gene3D" id="1.10.287.110">
    <property type="entry name" value="DnaJ domain"/>
    <property type="match status" value="1"/>
</dbReference>
<dbReference type="GO" id="GO:0005737">
    <property type="term" value="C:cytoplasm"/>
    <property type="evidence" value="ECO:0007669"/>
    <property type="project" value="TreeGrafter"/>
</dbReference>
<feature type="region of interest" description="Disordered" evidence="1">
    <location>
        <begin position="221"/>
        <end position="252"/>
    </location>
</feature>
<dbReference type="SUPFAM" id="SSF46565">
    <property type="entry name" value="Chaperone J-domain"/>
    <property type="match status" value="1"/>
</dbReference>
<dbReference type="SMART" id="SM00271">
    <property type="entry name" value="DnaJ"/>
    <property type="match status" value="1"/>
</dbReference>
<dbReference type="InterPro" id="IPR056453">
    <property type="entry name" value="HTH_DNAJC9"/>
</dbReference>
<feature type="region of interest" description="Disordered" evidence="1">
    <location>
        <begin position="274"/>
        <end position="363"/>
    </location>
</feature>
<dbReference type="PANTHER" id="PTHR44144:SF1">
    <property type="entry name" value="DNAJ HOMOLOG SUBFAMILY C MEMBER 9"/>
    <property type="match status" value="1"/>
</dbReference>
<dbReference type="Proteomes" id="UP000184267">
    <property type="component" value="Unassembled WGS sequence"/>
</dbReference>
<organism evidence="3 4">
    <name type="scientific">Trametes pubescens</name>
    <name type="common">White-rot fungus</name>
    <dbReference type="NCBI Taxonomy" id="154538"/>
    <lineage>
        <taxon>Eukaryota</taxon>
        <taxon>Fungi</taxon>
        <taxon>Dikarya</taxon>
        <taxon>Basidiomycota</taxon>
        <taxon>Agaricomycotina</taxon>
        <taxon>Agaricomycetes</taxon>
        <taxon>Polyporales</taxon>
        <taxon>Polyporaceae</taxon>
        <taxon>Trametes</taxon>
    </lineage>
</organism>
<dbReference type="STRING" id="154538.A0A1M2VEP7"/>
<dbReference type="GO" id="GO:0005634">
    <property type="term" value="C:nucleus"/>
    <property type="evidence" value="ECO:0007669"/>
    <property type="project" value="TreeGrafter"/>
</dbReference>
<feature type="compositionally biased region" description="Basic and acidic residues" evidence="1">
    <location>
        <begin position="326"/>
        <end position="342"/>
    </location>
</feature>
<dbReference type="InterPro" id="IPR052594">
    <property type="entry name" value="J_domain-containing_protein"/>
</dbReference>
<sequence>MDDREDPIAQFFPDADDVDLYDVLSVKSDASPDDIKKAYRKLALKFHPDKHSAASEDAKAEASLRFQQVGFAYTVLSDAKRRTRYDTTGKTDEGADFGPGEDGWEAYFEELYDRVTRDKLDEMKKEYQGSAEEVADLKKAYAETEGSIEDIMTHIPHSTHEDEARFIITITDLIKLGELTSLPKWESSTKDEKAKLVRRKQADKEAKEAETLAKELGVWDEFYGSGKPGARKSKGKGKGKQQAGGEEEEDNSALQALILKKRKNMDSFFDNLAAKYTDPAPAPKGGKKGKKRAKDVEDEEDEPAASPKKKSKKDIPPPPEIDEAEFERVQQRLMDSKAKRGDGGASSKPSSAKGRAVKGRKAK</sequence>
<dbReference type="EMBL" id="MNAD01001353">
    <property type="protein sequence ID" value="OJT06079.1"/>
    <property type="molecule type" value="Genomic_DNA"/>
</dbReference>
<accession>A0A1M2VEP7</accession>
<dbReference type="OrthoDB" id="110024at2759"/>
<keyword evidence="4" id="KW-1185">Reference proteome</keyword>
<gene>
    <name evidence="3" type="ORF">TRAPUB_3014</name>
</gene>
<dbReference type="InterPro" id="IPR036869">
    <property type="entry name" value="J_dom_sf"/>
</dbReference>
<evidence type="ECO:0000313" key="3">
    <source>
        <dbReference type="EMBL" id="OJT06079.1"/>
    </source>
</evidence>
<proteinExistence type="predicted"/>
<dbReference type="GO" id="GO:0031072">
    <property type="term" value="F:heat shock protein binding"/>
    <property type="evidence" value="ECO:0007669"/>
    <property type="project" value="TreeGrafter"/>
</dbReference>
<evidence type="ECO:0000259" key="2">
    <source>
        <dbReference type="PROSITE" id="PS50076"/>
    </source>
</evidence>
<dbReference type="Pfam" id="PF00226">
    <property type="entry name" value="DnaJ"/>
    <property type="match status" value="1"/>
</dbReference>
<comment type="caution">
    <text evidence="3">The sequence shown here is derived from an EMBL/GenBank/DDBJ whole genome shotgun (WGS) entry which is preliminary data.</text>
</comment>
<name>A0A1M2VEP7_TRAPU</name>
<dbReference type="CDD" id="cd06257">
    <property type="entry name" value="DnaJ"/>
    <property type="match status" value="1"/>
</dbReference>
<dbReference type="Pfam" id="PF23302">
    <property type="entry name" value="HTH_DNAJC9"/>
    <property type="match status" value="1"/>
</dbReference>